<dbReference type="WBParaSite" id="JU765_v2.g4396.t2">
    <property type="protein sequence ID" value="JU765_v2.g4396.t2"/>
    <property type="gene ID" value="JU765_v2.g4396"/>
</dbReference>
<evidence type="ECO:0000313" key="2">
    <source>
        <dbReference type="WBParaSite" id="JU765_v2.g4396.t2"/>
    </source>
</evidence>
<sequence>MADALVELENGTEIDGWIVHKLLGKGGFGAVYTVQKGDQVHAMKTEVKSDSTKLLKMEVYVMRQLNQAGARHFVTCIDSGIYKDQFSYVVMTMIGVSLQDVRKMCVGQKFSLGTAIYVGIQSLEAIEEMHNVGYLHRDIKPSNYALGKDDLNKIYLLDFGMCRKDIKPSNYALGKDDLNKIYLLDFGMCRKYLDEQAQPRLPRVSVGFRGTVRYAPLSCHIRRETCRKDDMESWLYQQIEITRGALPWRSIDDRNEVAMYKERCRYGINLQEMMGGCPREYIEILRYIDSIRYYDIPNYKKIYKLLEQAIKNLKLKLHPLDWFHFPALQPNKKP</sequence>
<protein>
    <submittedName>
        <fullName evidence="2">Protein kinase domain-containing protein</fullName>
    </submittedName>
</protein>
<proteinExistence type="predicted"/>
<evidence type="ECO:0000313" key="1">
    <source>
        <dbReference type="Proteomes" id="UP000887576"/>
    </source>
</evidence>
<reference evidence="2" key="1">
    <citation type="submission" date="2022-11" db="UniProtKB">
        <authorList>
            <consortium name="WormBaseParasite"/>
        </authorList>
    </citation>
    <scope>IDENTIFICATION</scope>
</reference>
<name>A0AC34R8S4_9BILA</name>
<organism evidence="1 2">
    <name type="scientific">Panagrolaimus sp. JU765</name>
    <dbReference type="NCBI Taxonomy" id="591449"/>
    <lineage>
        <taxon>Eukaryota</taxon>
        <taxon>Metazoa</taxon>
        <taxon>Ecdysozoa</taxon>
        <taxon>Nematoda</taxon>
        <taxon>Chromadorea</taxon>
        <taxon>Rhabditida</taxon>
        <taxon>Tylenchina</taxon>
        <taxon>Panagrolaimomorpha</taxon>
        <taxon>Panagrolaimoidea</taxon>
        <taxon>Panagrolaimidae</taxon>
        <taxon>Panagrolaimus</taxon>
    </lineage>
</organism>
<dbReference type="Proteomes" id="UP000887576">
    <property type="component" value="Unplaced"/>
</dbReference>
<accession>A0AC34R8S4</accession>